<dbReference type="InterPro" id="IPR014917">
    <property type="entry name" value="DUF1800"/>
</dbReference>
<dbReference type="Pfam" id="PF08811">
    <property type="entry name" value="DUF1800"/>
    <property type="match status" value="1"/>
</dbReference>
<dbReference type="Proteomes" id="UP000238322">
    <property type="component" value="Unassembled WGS sequence"/>
</dbReference>
<organism evidence="1 2">
    <name type="scientific">Blastopirellula marina</name>
    <dbReference type="NCBI Taxonomy" id="124"/>
    <lineage>
        <taxon>Bacteria</taxon>
        <taxon>Pseudomonadati</taxon>
        <taxon>Planctomycetota</taxon>
        <taxon>Planctomycetia</taxon>
        <taxon>Pirellulales</taxon>
        <taxon>Pirellulaceae</taxon>
        <taxon>Blastopirellula</taxon>
    </lineage>
</organism>
<dbReference type="EMBL" id="PUHY01000001">
    <property type="protein sequence ID" value="PQO40587.1"/>
    <property type="molecule type" value="Genomic_DNA"/>
</dbReference>
<gene>
    <name evidence="1" type="ORF">C5Y83_01270</name>
</gene>
<sequence>MNDLRNIDPNTAWQPFVPSAEIPWTDRLAAHLFRRAGFGASFAELEEAAKKSPDQIVSEMIAKSRQEQEFRDVADTLAETVIPSGNARSLSAAWVYRLLRTPNPLQEKMTLFWHGHFATSAEKVKDPRMMWEQNQLLRKNALGNFGSLVQAISKDPAMLVYLDSTSNRKAHPNENYAREVMELFCLGEGHYTEVDVQELARCFTGWEIKNHRFRKNRYQHDGSEKSILGKTGEFGGEEGVAIVIQQEATPQFICRKLVRFFVCDEPELSDEFIAPLVRTMQDNDLEIAPVVSQILTSQFFYSKHAVGRKIKSPVEFMIGTMRCLEASGNTQQIAEGLMQAGQGLFYPPSVKGWDGGRTWINSSTLLARANLAQRILNDTVTKFHGENLGDYLRTYDIDTPIQLIPWFNRLTMTAPLDPIIEKQIIDRIPANEARDEKSLRGIVEVIAALPAYHLA</sequence>
<evidence type="ECO:0000313" key="2">
    <source>
        <dbReference type="Proteomes" id="UP000238322"/>
    </source>
</evidence>
<dbReference type="RefSeq" id="WP_105327823.1">
    <property type="nucleotide sequence ID" value="NZ_PUHY01000001.1"/>
</dbReference>
<dbReference type="OrthoDB" id="9772295at2"/>
<comment type="caution">
    <text evidence="1">The sequence shown here is derived from an EMBL/GenBank/DDBJ whole genome shotgun (WGS) entry which is preliminary data.</text>
</comment>
<reference evidence="1 2" key="1">
    <citation type="submission" date="2018-02" db="EMBL/GenBank/DDBJ databases">
        <title>Comparative genomes isolates from brazilian mangrove.</title>
        <authorList>
            <person name="Araujo J.E."/>
            <person name="Taketani R.G."/>
            <person name="Silva M.C.P."/>
            <person name="Loureco M.V."/>
            <person name="Andreote F.D."/>
        </authorList>
    </citation>
    <scope>NUCLEOTIDE SEQUENCE [LARGE SCALE GENOMIC DNA]</scope>
    <source>
        <strain evidence="1 2">Hex-1 MGV</strain>
    </source>
</reference>
<name>A0A2S8G837_9BACT</name>
<evidence type="ECO:0000313" key="1">
    <source>
        <dbReference type="EMBL" id="PQO40587.1"/>
    </source>
</evidence>
<accession>A0A2S8G837</accession>
<dbReference type="AlphaFoldDB" id="A0A2S8G837"/>
<proteinExistence type="predicted"/>
<protein>
    <submittedName>
        <fullName evidence="1">DUF1800 domain-containing protein</fullName>
    </submittedName>
</protein>